<dbReference type="InterPro" id="IPR027417">
    <property type="entry name" value="P-loop_NTPase"/>
</dbReference>
<evidence type="ECO:0000313" key="2">
    <source>
        <dbReference type="Proteomes" id="UP000830835"/>
    </source>
</evidence>
<dbReference type="SUPFAM" id="SSF52540">
    <property type="entry name" value="P-loop containing nucleoside triphosphate hydrolases"/>
    <property type="match status" value="1"/>
</dbReference>
<dbReference type="Proteomes" id="UP000830835">
    <property type="component" value="Unassembled WGS sequence"/>
</dbReference>
<name>A0ABT0CFK9_THEVL</name>
<protein>
    <submittedName>
        <fullName evidence="1">DNA polymerase III subunit delta</fullName>
    </submittedName>
</protein>
<organism evidence="1 2">
    <name type="scientific">Thermostichus vulcanus str. 'Rupite'</name>
    <dbReference type="NCBI Taxonomy" id="2813851"/>
    <lineage>
        <taxon>Bacteria</taxon>
        <taxon>Bacillati</taxon>
        <taxon>Cyanobacteriota</taxon>
        <taxon>Cyanophyceae</taxon>
        <taxon>Thermostichales</taxon>
        <taxon>Thermostichaceae</taxon>
        <taxon>Thermostichus</taxon>
    </lineage>
</organism>
<accession>A0ABT0CFK9</accession>
<dbReference type="InterPro" id="IPR050238">
    <property type="entry name" value="DNA_Rep/Repair_Clamp_Loader"/>
</dbReference>
<dbReference type="NCBIfam" id="NF005638">
    <property type="entry name" value="PRK07399.1"/>
    <property type="match status" value="1"/>
</dbReference>
<dbReference type="EMBL" id="JAFIRA010000079">
    <property type="protein sequence ID" value="MCJ2544560.1"/>
    <property type="molecule type" value="Genomic_DNA"/>
</dbReference>
<sequence>MSEVVRSRRVLPPVHIVGQEMAVRLLMAALQKSRVTSAYCFLGPQGVGRSLLARWFAQALLCESCSGIPCGQCSSCHWLLVGHHPDLHWVSPTYLHQGRLVAANSEEAQTLQRRSPPQIRLEQVQAVARFCARRPIRAQCSVVVMEGCETLAESAANALLKTLEEPGLAHIILIAPQAASLLPTLLSRCQMVPFRRLSPEEVEQVLCGLGYEELAGIPRAELIALAQGSPGLALVAHKQLQGIPLELLQDLKRWPHSLQQALELGKAVATHLDVPTQLWLIDYLQQHFWVQGSRQSIQKLECIRRQLLQFVQPRLSWEVNLASSNAMINP</sequence>
<dbReference type="PANTHER" id="PTHR11669:SF8">
    <property type="entry name" value="DNA POLYMERASE III SUBUNIT DELTA"/>
    <property type="match status" value="1"/>
</dbReference>
<proteinExistence type="predicted"/>
<gene>
    <name evidence="1" type="ORF">JX360_16880</name>
</gene>
<dbReference type="PANTHER" id="PTHR11669">
    <property type="entry name" value="REPLICATION FACTOR C / DNA POLYMERASE III GAMMA-TAU SUBUNIT"/>
    <property type="match status" value="1"/>
</dbReference>
<keyword evidence="2" id="KW-1185">Reference proteome</keyword>
<comment type="caution">
    <text evidence="1">The sequence shown here is derived from an EMBL/GenBank/DDBJ whole genome shotgun (WGS) entry which is preliminary data.</text>
</comment>
<evidence type="ECO:0000313" key="1">
    <source>
        <dbReference type="EMBL" id="MCJ2544560.1"/>
    </source>
</evidence>
<dbReference type="Pfam" id="PF13177">
    <property type="entry name" value="DNA_pol3_delta2"/>
    <property type="match status" value="1"/>
</dbReference>
<dbReference type="Gene3D" id="3.40.50.300">
    <property type="entry name" value="P-loop containing nucleotide triphosphate hydrolases"/>
    <property type="match status" value="1"/>
</dbReference>
<reference evidence="1" key="1">
    <citation type="submission" date="2021-02" db="EMBL/GenBank/DDBJ databases">
        <title>The CRISPR/cas machinery reduction and long-range gene transfer in the hot spring cyanobacterium Synechococcus.</title>
        <authorList>
            <person name="Dvorak P."/>
            <person name="Jahodarova E."/>
            <person name="Hasler P."/>
            <person name="Poulickova A."/>
        </authorList>
    </citation>
    <scope>NUCLEOTIDE SEQUENCE</scope>
    <source>
        <strain evidence="1">Rupite</strain>
    </source>
</reference>